<gene>
    <name evidence="1" type="ORF">D5086_010532</name>
</gene>
<keyword evidence="2" id="KW-1185">Reference proteome</keyword>
<evidence type="ECO:0000313" key="2">
    <source>
        <dbReference type="Proteomes" id="UP000309997"/>
    </source>
</evidence>
<organism evidence="1 2">
    <name type="scientific">Populus alba</name>
    <name type="common">White poplar</name>
    <dbReference type="NCBI Taxonomy" id="43335"/>
    <lineage>
        <taxon>Eukaryota</taxon>
        <taxon>Viridiplantae</taxon>
        <taxon>Streptophyta</taxon>
        <taxon>Embryophyta</taxon>
        <taxon>Tracheophyta</taxon>
        <taxon>Spermatophyta</taxon>
        <taxon>Magnoliopsida</taxon>
        <taxon>eudicotyledons</taxon>
        <taxon>Gunneridae</taxon>
        <taxon>Pentapetalae</taxon>
        <taxon>rosids</taxon>
        <taxon>fabids</taxon>
        <taxon>Malpighiales</taxon>
        <taxon>Salicaceae</taxon>
        <taxon>Saliceae</taxon>
        <taxon>Populus</taxon>
    </lineage>
</organism>
<protein>
    <submittedName>
        <fullName evidence="1">Uncharacterized protein</fullName>
    </submittedName>
</protein>
<dbReference type="Proteomes" id="UP000309997">
    <property type="component" value="Unassembled WGS sequence"/>
</dbReference>
<dbReference type="EMBL" id="RCHU02000005">
    <property type="protein sequence ID" value="KAL3591892.1"/>
    <property type="molecule type" value="Genomic_DNA"/>
</dbReference>
<evidence type="ECO:0000313" key="1">
    <source>
        <dbReference type="EMBL" id="KAL3591892.1"/>
    </source>
</evidence>
<sequence length="113" mass="12528">MDSREYDRNDEQMLNPRFLDCTLSLSALTTHPFHSELLCYQTVKGTLSGMMNSAKNADGFAFEILDGCFGHWNSDSIHVNPTHPSYNITVTQVREGTTSIDVEYASPFGSGTS</sequence>
<reference evidence="1 2" key="1">
    <citation type="journal article" date="2024" name="Plant Biotechnol. J.">
        <title>Genome and CRISPR/Cas9 system of a widespread forest tree (Populus alba) in the world.</title>
        <authorList>
            <person name="Liu Y.J."/>
            <person name="Jiang P.F."/>
            <person name="Han X.M."/>
            <person name="Li X.Y."/>
            <person name="Wang H.M."/>
            <person name="Wang Y.J."/>
            <person name="Wang X.X."/>
            <person name="Zeng Q.Y."/>
        </authorList>
    </citation>
    <scope>NUCLEOTIDE SEQUENCE [LARGE SCALE GENOMIC DNA]</scope>
    <source>
        <strain evidence="2">cv. PAL-ZL1</strain>
    </source>
</reference>
<comment type="caution">
    <text evidence="1">The sequence shown here is derived from an EMBL/GenBank/DDBJ whole genome shotgun (WGS) entry which is preliminary data.</text>
</comment>
<accession>A0ACC4C9N9</accession>
<proteinExistence type="predicted"/>
<name>A0ACC4C9N9_POPAL</name>